<dbReference type="EMBL" id="DS268456">
    <property type="protein sequence ID" value="EFP04893.1"/>
    <property type="molecule type" value="Genomic_DNA"/>
</dbReference>
<gene>
    <name evidence="3" type="ORF">CRE_29988</name>
</gene>
<dbReference type="InterPro" id="IPR000494">
    <property type="entry name" value="Rcpt_L-dom"/>
</dbReference>
<dbReference type="KEGG" id="crq:GCK72_014387"/>
<dbReference type="eggNOG" id="ENOG502TFYA">
    <property type="taxonomic scope" value="Eukaryota"/>
</dbReference>
<keyword evidence="4" id="KW-1185">Reference proteome</keyword>
<feature type="signal peptide" evidence="1">
    <location>
        <begin position="1"/>
        <end position="20"/>
    </location>
</feature>
<name>E3MM15_CAERE</name>
<dbReference type="Gene3D" id="3.80.20.20">
    <property type="entry name" value="Receptor L-domain"/>
    <property type="match status" value="3"/>
</dbReference>
<dbReference type="RefSeq" id="XP_003102854.2">
    <property type="nucleotide sequence ID" value="XM_003102806.2"/>
</dbReference>
<protein>
    <recommendedName>
        <fullName evidence="2">Receptor L-domain domain-containing protein</fullName>
    </recommendedName>
</protein>
<dbReference type="OrthoDB" id="5869109at2759"/>
<feature type="domain" description="Receptor L-domain" evidence="2">
    <location>
        <begin position="178"/>
        <end position="281"/>
    </location>
</feature>
<accession>E3MM15</accession>
<dbReference type="InterPro" id="IPR036941">
    <property type="entry name" value="Rcpt_L-dom_sf"/>
</dbReference>
<dbReference type="Pfam" id="PF01030">
    <property type="entry name" value="Recep_L_domain"/>
    <property type="match status" value="2"/>
</dbReference>
<sequence length="470" mass="53597">MTQVTLILLGFLYLFRSVLSQNCTFNVHYVTKTSSFPTNCSQLIGRFRIDENSEISNDQLVALFKNVHSIRGVLQIWNTQLTSATFMRNIQNITGDPLDKGISILNNTRLASISLTSLKYSNGKVEIQNNPVLNLQKSCSVIHDVYFNRRSITGNLFDCGCEITGYFQWPKIKNFPENCIVVYGNIIMDGVAPPYNVLYRLATVTKLYGFISIQRTNLETLGFLQNLEDIESGVEAQNTIEIESNEYLGRLDLIRLRSVKSRNSDSDVRITSNEELCIDPSFIQLLAQSNIRYINQYSPLSYCELDKINNPSTYCTGKLSTINERCTRYIGDIIYSNPDIWDYSDINNYTKVPQNEIKKFQQFEIIFGSFVIEGSTLTNISMPNLREIYQVSAVYIGTSPLGLGVAMKFRRNDFLKEVSFPNLKISHNSILLYRNGNLSTDADFCKKMTDGRKRMTLLGLDSEYDCRAYL</sequence>
<feature type="domain" description="Receptor L-domain" evidence="2">
    <location>
        <begin position="39"/>
        <end position="137"/>
    </location>
</feature>
<evidence type="ECO:0000259" key="2">
    <source>
        <dbReference type="Pfam" id="PF01030"/>
    </source>
</evidence>
<dbReference type="InterPro" id="IPR053079">
    <property type="entry name" value="SPS2_domain"/>
</dbReference>
<dbReference type="PANTHER" id="PTHR21662">
    <property type="entry name" value="RECEPTOR PROTEIN-TYROSINE KINASE"/>
    <property type="match status" value="1"/>
</dbReference>
<dbReference type="PANTHER" id="PTHR21662:SF26">
    <property type="entry name" value="RECEPTOR L-DOMAIN DOMAIN-CONTAINING PROTEIN"/>
    <property type="match status" value="1"/>
</dbReference>
<dbReference type="AlphaFoldDB" id="E3MM15"/>
<proteinExistence type="predicted"/>
<dbReference type="InParanoid" id="E3MM15"/>
<feature type="chain" id="PRO_5003177146" description="Receptor L-domain domain-containing protein" evidence="1">
    <location>
        <begin position="21"/>
        <end position="470"/>
    </location>
</feature>
<dbReference type="FunCoup" id="E3MM15">
    <property type="interactions" value="1764"/>
</dbReference>
<organism evidence="4">
    <name type="scientific">Caenorhabditis remanei</name>
    <name type="common">Caenorhabditis vulgaris</name>
    <dbReference type="NCBI Taxonomy" id="31234"/>
    <lineage>
        <taxon>Eukaryota</taxon>
        <taxon>Metazoa</taxon>
        <taxon>Ecdysozoa</taxon>
        <taxon>Nematoda</taxon>
        <taxon>Chromadorea</taxon>
        <taxon>Rhabditida</taxon>
        <taxon>Rhabditina</taxon>
        <taxon>Rhabditomorpha</taxon>
        <taxon>Rhabditoidea</taxon>
        <taxon>Rhabditidae</taxon>
        <taxon>Peloderinae</taxon>
        <taxon>Caenorhabditis</taxon>
    </lineage>
</organism>
<dbReference type="CTD" id="9798173"/>
<dbReference type="Proteomes" id="UP000008281">
    <property type="component" value="Unassembled WGS sequence"/>
</dbReference>
<evidence type="ECO:0000313" key="3">
    <source>
        <dbReference type="EMBL" id="EFP04893.1"/>
    </source>
</evidence>
<reference evidence="3" key="1">
    <citation type="submission" date="2007-07" db="EMBL/GenBank/DDBJ databases">
        <title>PCAP assembly of the Caenorhabditis remanei genome.</title>
        <authorList>
            <consortium name="The Caenorhabditis remanei Sequencing Consortium"/>
            <person name="Wilson R.K."/>
        </authorList>
    </citation>
    <scope>NUCLEOTIDE SEQUENCE [LARGE SCALE GENOMIC DNA]</scope>
    <source>
        <strain evidence="3">PB4641</strain>
    </source>
</reference>
<dbReference type="SUPFAM" id="SSF52058">
    <property type="entry name" value="L domain-like"/>
    <property type="match status" value="3"/>
</dbReference>
<dbReference type="HOGENOM" id="CLU_576515_0_0_1"/>
<evidence type="ECO:0000313" key="4">
    <source>
        <dbReference type="Proteomes" id="UP000008281"/>
    </source>
</evidence>
<evidence type="ECO:0000256" key="1">
    <source>
        <dbReference type="SAM" id="SignalP"/>
    </source>
</evidence>
<dbReference type="GeneID" id="9798173"/>
<keyword evidence="1" id="KW-0732">Signal</keyword>
<dbReference type="OMA" id="GVLQIWN"/>